<evidence type="ECO:0000313" key="2">
    <source>
        <dbReference type="Proteomes" id="UP000009027"/>
    </source>
</evidence>
<keyword evidence="2" id="KW-1185">Reference proteome</keyword>
<gene>
    <name evidence="1" type="ORF">TvY486_0015680</name>
</gene>
<organism evidence="1 2">
    <name type="scientific">Trypanosoma vivax (strain Y486)</name>
    <dbReference type="NCBI Taxonomy" id="1055687"/>
    <lineage>
        <taxon>Eukaryota</taxon>
        <taxon>Discoba</taxon>
        <taxon>Euglenozoa</taxon>
        <taxon>Kinetoplastea</taxon>
        <taxon>Metakinetoplastina</taxon>
        <taxon>Trypanosomatida</taxon>
        <taxon>Trypanosomatidae</taxon>
        <taxon>Trypanosoma</taxon>
        <taxon>Duttonella</taxon>
    </lineage>
</organism>
<evidence type="ECO:0000313" key="1">
    <source>
        <dbReference type="EMBL" id="CCD18863.1"/>
    </source>
</evidence>
<reference evidence="1 2" key="1">
    <citation type="journal article" date="2012" name="Proc. Natl. Acad. Sci. U.S.A.">
        <title>Antigenic diversity is generated by distinct evolutionary mechanisms in African trypanosome species.</title>
        <authorList>
            <person name="Jackson A.P."/>
            <person name="Berry A."/>
            <person name="Aslett M."/>
            <person name="Allison H.C."/>
            <person name="Burton P."/>
            <person name="Vavrova-Anderson J."/>
            <person name="Brown R."/>
            <person name="Browne H."/>
            <person name="Corton N."/>
            <person name="Hauser H."/>
            <person name="Gamble J."/>
            <person name="Gilderthorp R."/>
            <person name="Marcello L."/>
            <person name="McQuillan J."/>
            <person name="Otto T.D."/>
            <person name="Quail M.A."/>
            <person name="Sanders M.J."/>
            <person name="van Tonder A."/>
            <person name="Ginger M.L."/>
            <person name="Field M.C."/>
            <person name="Barry J.D."/>
            <person name="Hertz-Fowler C."/>
            <person name="Berriman M."/>
        </authorList>
    </citation>
    <scope>NUCLEOTIDE SEQUENCE</scope>
    <source>
        <strain evidence="1 2">Y486</strain>
    </source>
</reference>
<sequence length="223" mass="25631">MKILSRPLPRQLGAGPVPLRARASRFHDHFDPPSFQKPFFFPERSVGVLQASDFLELILNSTFQSANPLPQSAFSTIRSDKMCLRAMVVFVNLRLCCALLLEERISVLPQCAAFIFKAYLCLFERADIIATPRQFKRHHFCSQIYKLHLFAFKGQEEFSILEEHETCVIINAYVHSRAIVKRKERLPTLFHKSAQGNIQCCVRNCVGCVCKYVSLIYKQSAFR</sequence>
<accession>F9WMU8</accession>
<name>F9WMU8_TRYVY</name>
<proteinExistence type="predicted"/>
<protein>
    <submittedName>
        <fullName evidence="1">Uncharacterized protein</fullName>
    </submittedName>
</protein>
<dbReference type="AlphaFoldDB" id="F9WMU8"/>
<dbReference type="VEuPathDB" id="TriTrypDB:TvY486_0015680"/>
<dbReference type="EMBL" id="CAEX01002065">
    <property type="protein sequence ID" value="CCD18863.1"/>
    <property type="molecule type" value="Genomic_DNA"/>
</dbReference>
<dbReference type="Proteomes" id="UP000009027">
    <property type="component" value="Unassembled WGS sequence"/>
</dbReference>